<feature type="compositionally biased region" description="Basic and acidic residues" evidence="1">
    <location>
        <begin position="82"/>
        <end position="92"/>
    </location>
</feature>
<keyword evidence="3" id="KW-1185">Reference proteome</keyword>
<feature type="region of interest" description="Disordered" evidence="1">
    <location>
        <begin position="64"/>
        <end position="92"/>
    </location>
</feature>
<organism evidence="2 3">
    <name type="scientific">Cupriavidus campinensis</name>
    <dbReference type="NCBI Taxonomy" id="151783"/>
    <lineage>
        <taxon>Bacteria</taxon>
        <taxon>Pseudomonadati</taxon>
        <taxon>Pseudomonadota</taxon>
        <taxon>Betaproteobacteria</taxon>
        <taxon>Burkholderiales</taxon>
        <taxon>Burkholderiaceae</taxon>
        <taxon>Cupriavidus</taxon>
    </lineage>
</organism>
<accession>A0ABY3ESP6</accession>
<dbReference type="Proteomes" id="UP000318943">
    <property type="component" value="Unassembled WGS sequence"/>
</dbReference>
<name>A0ABY3ESP6_9BURK</name>
<evidence type="ECO:0000256" key="1">
    <source>
        <dbReference type="SAM" id="MobiDB-lite"/>
    </source>
</evidence>
<evidence type="ECO:0000313" key="3">
    <source>
        <dbReference type="Proteomes" id="UP000318943"/>
    </source>
</evidence>
<evidence type="ECO:0000313" key="2">
    <source>
        <dbReference type="EMBL" id="TSP13994.1"/>
    </source>
</evidence>
<proteinExistence type="predicted"/>
<dbReference type="RefSeq" id="WP_144196687.1">
    <property type="nucleotide sequence ID" value="NZ_VCIZ01000002.1"/>
</dbReference>
<dbReference type="EMBL" id="VCIZ01000002">
    <property type="protein sequence ID" value="TSP13994.1"/>
    <property type="molecule type" value="Genomic_DNA"/>
</dbReference>
<protein>
    <submittedName>
        <fullName evidence="2">Uncharacterized protein</fullName>
    </submittedName>
</protein>
<comment type="caution">
    <text evidence="2">The sequence shown here is derived from an EMBL/GenBank/DDBJ whole genome shotgun (WGS) entry which is preliminary data.</text>
</comment>
<reference evidence="2 3" key="1">
    <citation type="submission" date="2019-05" db="EMBL/GenBank/DDBJ databases">
        <title>Whole genome sequence analysis of Cupriavidus campinensis S14E4C strain.</title>
        <authorList>
            <person name="Abbaszade G."/>
            <person name="Szabo A."/>
            <person name="Toumi M."/>
            <person name="Toth E."/>
        </authorList>
    </citation>
    <scope>NUCLEOTIDE SEQUENCE [LARGE SCALE GENOMIC DNA]</scope>
    <source>
        <strain evidence="2 3">S14E4C</strain>
    </source>
</reference>
<sequence>MVTDEKAPGCFGAASVFSHDSKVCRACLAFEGCGQASIATLERIQSMMDVRDLLKRHEKAKAKFEAEHAAAPVPPAAEGEGLPERQEREVPVERKTRMTAVNIEVDEESQTVIARIGNKKARDQAIALCKANMIDHMRAALASNENPFAERGPGFLRVFCDLLLCGPFTRSQYRERLKADLSWSDGSANSHCAIAQALMTTFGFAAMSGETFQTGA</sequence>
<gene>
    <name evidence="2" type="ORF">FGG12_05855</name>
</gene>